<accession>A0ABX0A5V9</accession>
<dbReference type="Proteomes" id="UP000743899">
    <property type="component" value="Unassembled WGS sequence"/>
</dbReference>
<dbReference type="RefSeq" id="WP_161920719.1">
    <property type="nucleotide sequence ID" value="NZ_JAACYS010000037.1"/>
</dbReference>
<name>A0ABX0A5V9_9BACI</name>
<proteinExistence type="predicted"/>
<evidence type="ECO:0000313" key="1">
    <source>
        <dbReference type="EMBL" id="NCU17889.1"/>
    </source>
</evidence>
<reference evidence="1 2" key="1">
    <citation type="submission" date="2020-01" db="EMBL/GenBank/DDBJ databases">
        <title>A novel Bacillus sp. from Pasinler.</title>
        <authorList>
            <person name="Adiguzel A."/>
            <person name="Ay H."/>
            <person name="Baltaci M.O."/>
        </authorList>
    </citation>
    <scope>NUCLEOTIDE SEQUENCE [LARGE SCALE GENOMIC DNA]</scope>
    <source>
        <strain evidence="1 2">P1</strain>
    </source>
</reference>
<comment type="caution">
    <text evidence="1">The sequence shown here is derived from an EMBL/GenBank/DDBJ whole genome shotgun (WGS) entry which is preliminary data.</text>
</comment>
<organism evidence="1 2">
    <name type="scientific">Pallidibacillus pasinlerensis</name>
    <dbReference type="NCBI Taxonomy" id="2703818"/>
    <lineage>
        <taxon>Bacteria</taxon>
        <taxon>Bacillati</taxon>
        <taxon>Bacillota</taxon>
        <taxon>Bacilli</taxon>
        <taxon>Bacillales</taxon>
        <taxon>Bacillaceae</taxon>
        <taxon>Pallidibacillus</taxon>
    </lineage>
</organism>
<sequence length="59" mass="6921">MIGRLLKTLLLGLVVSAVLKNRYRIMNWVLGNRMIRQIVVSGTMSLPFIKNLFFRYAFF</sequence>
<evidence type="ECO:0000313" key="2">
    <source>
        <dbReference type="Proteomes" id="UP000743899"/>
    </source>
</evidence>
<keyword evidence="2" id="KW-1185">Reference proteome</keyword>
<protein>
    <submittedName>
        <fullName evidence="1">Uncharacterized protein</fullName>
    </submittedName>
</protein>
<dbReference type="EMBL" id="JAACYS010000037">
    <property type="protein sequence ID" value="NCU17889.1"/>
    <property type="molecule type" value="Genomic_DNA"/>
</dbReference>
<gene>
    <name evidence="1" type="ORF">GW534_09110</name>
</gene>